<evidence type="ECO:0000256" key="6">
    <source>
        <dbReference type="ARBA" id="ARBA00012791"/>
    </source>
</evidence>
<dbReference type="Gene3D" id="3.20.20.70">
    <property type="entry name" value="Aldolase class I"/>
    <property type="match status" value="1"/>
</dbReference>
<dbReference type="InterPro" id="IPR012135">
    <property type="entry name" value="Dihydroorotate_DH_1_2"/>
</dbReference>
<gene>
    <name evidence="17" type="ORF">A2838_01220</name>
</gene>
<accession>A0A1G2SY26</accession>
<evidence type="ECO:0000256" key="8">
    <source>
        <dbReference type="ARBA" id="ARBA00022630"/>
    </source>
</evidence>
<comment type="similarity">
    <text evidence="5">Belongs to the dihydroorotate dehydrogenase family. Type 2 subfamily.</text>
</comment>
<evidence type="ECO:0000259" key="16">
    <source>
        <dbReference type="Pfam" id="PF01180"/>
    </source>
</evidence>
<dbReference type="Proteomes" id="UP000178107">
    <property type="component" value="Unassembled WGS sequence"/>
</dbReference>
<feature type="domain" description="Dihydroorotate dehydrogenase catalytic" evidence="16">
    <location>
        <begin position="53"/>
        <end position="343"/>
    </location>
</feature>
<evidence type="ECO:0000256" key="7">
    <source>
        <dbReference type="ARBA" id="ARBA00018366"/>
    </source>
</evidence>
<comment type="catalytic activity">
    <reaction evidence="15">
        <text>(S)-dihydroorotate + a quinone = orotate + a quinol</text>
        <dbReference type="Rhea" id="RHEA:30187"/>
        <dbReference type="ChEBI" id="CHEBI:24646"/>
        <dbReference type="ChEBI" id="CHEBI:30839"/>
        <dbReference type="ChEBI" id="CHEBI:30864"/>
        <dbReference type="ChEBI" id="CHEBI:132124"/>
        <dbReference type="EC" id="1.3.5.2"/>
    </reaction>
</comment>
<evidence type="ECO:0000256" key="9">
    <source>
        <dbReference type="ARBA" id="ARBA00022643"/>
    </source>
</evidence>
<evidence type="ECO:0000256" key="15">
    <source>
        <dbReference type="ARBA" id="ARBA00048639"/>
    </source>
</evidence>
<comment type="pathway">
    <text evidence="4">Pyrimidine metabolism; UMP biosynthesis via de novo pathway; orotate from (S)-dihydroorotate (quinone route): step 1/1.</text>
</comment>
<dbReference type="InterPro" id="IPR005719">
    <property type="entry name" value="Dihydroorotate_DH_2"/>
</dbReference>
<proteinExistence type="inferred from homology"/>
<dbReference type="EMBL" id="MHVH01000007">
    <property type="protein sequence ID" value="OHA89947.1"/>
    <property type="molecule type" value="Genomic_DNA"/>
</dbReference>
<comment type="subcellular location">
    <subcellularLocation>
        <location evidence="3">Membrane</location>
    </subcellularLocation>
</comment>
<dbReference type="GO" id="GO:0005886">
    <property type="term" value="C:plasma membrane"/>
    <property type="evidence" value="ECO:0007669"/>
    <property type="project" value="TreeGrafter"/>
</dbReference>
<dbReference type="CDD" id="cd04738">
    <property type="entry name" value="DHOD_2_like"/>
    <property type="match status" value="1"/>
</dbReference>
<evidence type="ECO:0000256" key="12">
    <source>
        <dbReference type="ARBA" id="ARBA00023136"/>
    </source>
</evidence>
<keyword evidence="10" id="KW-0665">Pyrimidine biosynthesis</keyword>
<dbReference type="PROSITE" id="PS00912">
    <property type="entry name" value="DHODEHASE_2"/>
    <property type="match status" value="1"/>
</dbReference>
<dbReference type="PANTHER" id="PTHR48109">
    <property type="entry name" value="DIHYDROOROTATE DEHYDROGENASE (QUINONE), MITOCHONDRIAL-RELATED"/>
    <property type="match status" value="1"/>
</dbReference>
<dbReference type="UniPathway" id="UPA00070">
    <property type="reaction ID" value="UER00946"/>
</dbReference>
<evidence type="ECO:0000256" key="3">
    <source>
        <dbReference type="ARBA" id="ARBA00004370"/>
    </source>
</evidence>
<dbReference type="EC" id="1.3.5.2" evidence="6"/>
<evidence type="ECO:0000256" key="5">
    <source>
        <dbReference type="ARBA" id="ARBA00005359"/>
    </source>
</evidence>
<dbReference type="InterPro" id="IPR013785">
    <property type="entry name" value="Aldolase_TIM"/>
</dbReference>
<dbReference type="Pfam" id="PF01180">
    <property type="entry name" value="DHO_dh"/>
    <property type="match status" value="1"/>
</dbReference>
<evidence type="ECO:0000256" key="4">
    <source>
        <dbReference type="ARBA" id="ARBA00005161"/>
    </source>
</evidence>
<evidence type="ECO:0000256" key="13">
    <source>
        <dbReference type="ARBA" id="ARBA00031623"/>
    </source>
</evidence>
<dbReference type="InterPro" id="IPR005720">
    <property type="entry name" value="Dihydroorotate_DH_cat"/>
</dbReference>
<comment type="caution">
    <text evidence="17">The sequence shown here is derived from an EMBL/GenBank/DDBJ whole genome shotgun (WGS) entry which is preliminary data.</text>
</comment>
<dbReference type="GO" id="GO:0106430">
    <property type="term" value="F:dihydroorotate dehydrogenase (quinone) activity"/>
    <property type="evidence" value="ECO:0007669"/>
    <property type="project" value="UniProtKB-EC"/>
</dbReference>
<dbReference type="SUPFAM" id="SSF51395">
    <property type="entry name" value="FMN-linked oxidoreductases"/>
    <property type="match status" value="1"/>
</dbReference>
<evidence type="ECO:0000313" key="18">
    <source>
        <dbReference type="Proteomes" id="UP000178107"/>
    </source>
</evidence>
<keyword evidence="8" id="KW-0285">Flavoprotein</keyword>
<dbReference type="AlphaFoldDB" id="A0A1G2SY26"/>
<dbReference type="GO" id="GO:0006207">
    <property type="term" value="P:'de novo' pyrimidine nucleobase biosynthetic process"/>
    <property type="evidence" value="ECO:0007669"/>
    <property type="project" value="InterPro"/>
</dbReference>
<evidence type="ECO:0000256" key="10">
    <source>
        <dbReference type="ARBA" id="ARBA00022975"/>
    </source>
</evidence>
<dbReference type="InterPro" id="IPR001295">
    <property type="entry name" value="Dihydroorotate_DH_CS"/>
</dbReference>
<comment type="cofactor">
    <cofactor evidence="1">
        <name>FMN</name>
        <dbReference type="ChEBI" id="CHEBI:58210"/>
    </cofactor>
</comment>
<protein>
    <recommendedName>
        <fullName evidence="7">Dihydroorotate dehydrogenase (quinone)</fullName>
        <ecNumber evidence="6">1.3.5.2</ecNumber>
    </recommendedName>
    <alternativeName>
        <fullName evidence="14">DHOdehase</fullName>
    </alternativeName>
    <alternativeName>
        <fullName evidence="13">Dihydroorotate oxidase</fullName>
    </alternativeName>
</protein>
<comment type="function">
    <text evidence="2">Catalyzes the conversion of dihydroorotate to orotate with quinone as electron acceptor.</text>
</comment>
<reference evidence="17 18" key="1">
    <citation type="journal article" date="2016" name="Nat. Commun.">
        <title>Thousands of microbial genomes shed light on interconnected biogeochemical processes in an aquifer system.</title>
        <authorList>
            <person name="Anantharaman K."/>
            <person name="Brown C.T."/>
            <person name="Hug L.A."/>
            <person name="Sharon I."/>
            <person name="Castelle C.J."/>
            <person name="Probst A.J."/>
            <person name="Thomas B.C."/>
            <person name="Singh A."/>
            <person name="Wilkins M.J."/>
            <person name="Karaoz U."/>
            <person name="Brodie E.L."/>
            <person name="Williams K.H."/>
            <person name="Hubbard S.S."/>
            <person name="Banfield J.F."/>
        </authorList>
    </citation>
    <scope>NUCLEOTIDE SEQUENCE [LARGE SCALE GENOMIC DNA]</scope>
</reference>
<evidence type="ECO:0000256" key="1">
    <source>
        <dbReference type="ARBA" id="ARBA00001917"/>
    </source>
</evidence>
<dbReference type="GO" id="GO:0005737">
    <property type="term" value="C:cytoplasm"/>
    <property type="evidence" value="ECO:0007669"/>
    <property type="project" value="InterPro"/>
</dbReference>
<dbReference type="PIRSF" id="PIRSF000164">
    <property type="entry name" value="DHO_oxidase"/>
    <property type="match status" value="1"/>
</dbReference>
<evidence type="ECO:0000256" key="2">
    <source>
        <dbReference type="ARBA" id="ARBA00003125"/>
    </source>
</evidence>
<keyword evidence="9" id="KW-0288">FMN</keyword>
<keyword evidence="12" id="KW-0472">Membrane</keyword>
<evidence type="ECO:0000256" key="11">
    <source>
        <dbReference type="ARBA" id="ARBA00023002"/>
    </source>
</evidence>
<dbReference type="NCBIfam" id="NF003652">
    <property type="entry name" value="PRK05286.2-5"/>
    <property type="match status" value="1"/>
</dbReference>
<dbReference type="GO" id="GO:0044205">
    <property type="term" value="P:'de novo' UMP biosynthetic process"/>
    <property type="evidence" value="ECO:0007669"/>
    <property type="project" value="UniProtKB-UniPathway"/>
</dbReference>
<dbReference type="PANTHER" id="PTHR48109:SF4">
    <property type="entry name" value="DIHYDROOROTATE DEHYDROGENASE (QUINONE), MITOCHONDRIAL"/>
    <property type="match status" value="1"/>
</dbReference>
<name>A0A1G2SY26_9BACT</name>
<organism evidence="17 18">
    <name type="scientific">Candidatus Zambryskibacteria bacterium RIFCSPHIGHO2_01_FULL_46_25</name>
    <dbReference type="NCBI Taxonomy" id="1802738"/>
    <lineage>
        <taxon>Bacteria</taxon>
        <taxon>Candidatus Zambryskiibacteriota</taxon>
    </lineage>
</organism>
<sequence length="350" mass="38656">MVYRYLVKPLLFRFDPEAVHNFITNTGEKLGEYRAGRKFISAVYGYREQDISKTVDGITYKTPVLLSAGFDYNGRLTRILPYVSFGGVEVGSITARKCVGNNAPQLTRLPLSKSLIVNKGLRNDGVEKIIQRLKEKPREPDFVIGASIARTNDKVASSVEAGIEDYVTSFRKLNATGIGDYYTINISCPNAYGGETFATPALLTRLMDALGAIPCAKPVYVKMPISLEWAEFDALLRVLDKSRINGVITGNLSKDYSTIHPREVRSEFGGGLSGKPCEKVSTELIKKTKEKYKNRFTIIGCGGIFSPEDAMAKFRAGADLVMLITGMIYEGPALIKAICEKYSEEINRKA</sequence>
<keyword evidence="11" id="KW-0560">Oxidoreductase</keyword>
<evidence type="ECO:0000313" key="17">
    <source>
        <dbReference type="EMBL" id="OHA89947.1"/>
    </source>
</evidence>
<dbReference type="InterPro" id="IPR050074">
    <property type="entry name" value="DHO_dehydrogenase"/>
</dbReference>
<evidence type="ECO:0000256" key="14">
    <source>
        <dbReference type="ARBA" id="ARBA00032000"/>
    </source>
</evidence>